<dbReference type="Proteomes" id="UP000054342">
    <property type="component" value="Unassembled WGS sequence"/>
</dbReference>
<evidence type="ECO:0000313" key="3">
    <source>
        <dbReference type="EMBL" id="KIW51665.1"/>
    </source>
</evidence>
<dbReference type="HOGENOM" id="CLU_073317_0_0_1"/>
<evidence type="ECO:0000256" key="1">
    <source>
        <dbReference type="SAM" id="MobiDB-lite"/>
    </source>
</evidence>
<dbReference type="InterPro" id="IPR009097">
    <property type="entry name" value="Cyclic_Pdiesterase"/>
</dbReference>
<keyword evidence="4" id="KW-1185">Reference proteome</keyword>
<feature type="compositionally biased region" description="Polar residues" evidence="1">
    <location>
        <begin position="1"/>
        <end position="17"/>
    </location>
</feature>
<name>A0A0D2EAH1_9EURO</name>
<dbReference type="InterPro" id="IPR015069">
    <property type="entry name" value="2H-PEstase_DUF1868"/>
</dbReference>
<gene>
    <name evidence="3" type="ORF">PV05_10364</name>
</gene>
<feature type="region of interest" description="Disordered" evidence="1">
    <location>
        <begin position="1"/>
        <end position="31"/>
    </location>
</feature>
<organism evidence="3 4">
    <name type="scientific">Exophiala xenobiotica</name>
    <dbReference type="NCBI Taxonomy" id="348802"/>
    <lineage>
        <taxon>Eukaryota</taxon>
        <taxon>Fungi</taxon>
        <taxon>Dikarya</taxon>
        <taxon>Ascomycota</taxon>
        <taxon>Pezizomycotina</taxon>
        <taxon>Eurotiomycetes</taxon>
        <taxon>Chaetothyriomycetidae</taxon>
        <taxon>Chaetothyriales</taxon>
        <taxon>Herpotrichiellaceae</taxon>
        <taxon>Exophiala</taxon>
    </lineage>
</organism>
<feature type="domain" description="DUF1868" evidence="2">
    <location>
        <begin position="45"/>
        <end position="155"/>
    </location>
</feature>
<protein>
    <recommendedName>
        <fullName evidence="2">DUF1868 domain-containing protein</fullName>
    </recommendedName>
</protein>
<dbReference type="EMBL" id="KN847322">
    <property type="protein sequence ID" value="KIW51665.1"/>
    <property type="molecule type" value="Genomic_DNA"/>
</dbReference>
<dbReference type="SUPFAM" id="SSF55144">
    <property type="entry name" value="LigT-like"/>
    <property type="match status" value="1"/>
</dbReference>
<dbReference type="AlphaFoldDB" id="A0A0D2EAH1"/>
<evidence type="ECO:0000259" key="2">
    <source>
        <dbReference type="Pfam" id="PF08975"/>
    </source>
</evidence>
<proteinExistence type="predicted"/>
<reference evidence="3 4" key="1">
    <citation type="submission" date="2015-01" db="EMBL/GenBank/DDBJ databases">
        <title>The Genome Sequence of Exophiala xenobiotica CBS118157.</title>
        <authorList>
            <consortium name="The Broad Institute Genomics Platform"/>
            <person name="Cuomo C."/>
            <person name="de Hoog S."/>
            <person name="Gorbushina A."/>
            <person name="Stielow B."/>
            <person name="Teixiera M."/>
            <person name="Abouelleil A."/>
            <person name="Chapman S.B."/>
            <person name="Priest M."/>
            <person name="Young S.K."/>
            <person name="Wortman J."/>
            <person name="Nusbaum C."/>
            <person name="Birren B."/>
        </authorList>
    </citation>
    <scope>NUCLEOTIDE SEQUENCE [LARGE SCALE GENOMIC DNA]</scope>
    <source>
        <strain evidence="3 4">CBS 118157</strain>
    </source>
</reference>
<sequence>MASSATPEQAMNFNSGAQRADEEPSAKTKAGLPLPVKYPQWINYKFEPDGAVRPFAGNTILSHVPKESDMYRSLVQIHREINGSDFAGLFALLPPESYHTTILEGVCDAIRDQNHWPRDLPLNAPLCECTRLFESKLAEFDIGDHSRFRMAVKGWTALEDGIGLHVMPVDDAEEARLLSLRDKLSDCLELRLPNHVGYDLHVSIGYSLRFLTEKEEQHITAFLNAQLSKLPSTFELGPVEFCTFSDMFAFERVRLLGGQS</sequence>
<dbReference type="Gene3D" id="3.90.1140.10">
    <property type="entry name" value="Cyclic phosphodiesterase"/>
    <property type="match status" value="1"/>
</dbReference>
<dbReference type="GeneID" id="25332272"/>
<dbReference type="Pfam" id="PF08975">
    <property type="entry name" value="2H-phosphodiest"/>
    <property type="match status" value="1"/>
</dbReference>
<dbReference type="RefSeq" id="XP_013312249.1">
    <property type="nucleotide sequence ID" value="XM_013456795.1"/>
</dbReference>
<accession>A0A0D2EAH1</accession>
<dbReference type="OrthoDB" id="2877829at2759"/>
<evidence type="ECO:0000313" key="4">
    <source>
        <dbReference type="Proteomes" id="UP000054342"/>
    </source>
</evidence>